<proteinExistence type="inferred from homology"/>
<keyword evidence="9 12" id="KW-0496">Mitochondrion</keyword>
<evidence type="ECO:0000256" key="8">
    <source>
        <dbReference type="ARBA" id="ARBA00023002"/>
    </source>
</evidence>
<dbReference type="EMBL" id="JAVRJZ010000004">
    <property type="protein sequence ID" value="KAK2723574.1"/>
    <property type="molecule type" value="Genomic_DNA"/>
</dbReference>
<evidence type="ECO:0000256" key="2">
    <source>
        <dbReference type="ARBA" id="ARBA00004673"/>
    </source>
</evidence>
<dbReference type="InterPro" id="IPR001349">
    <property type="entry name" value="Cyt_c_oxidase_su6a"/>
</dbReference>
<dbReference type="CDD" id="cd00925">
    <property type="entry name" value="Cyt_c_Oxidase_VIa"/>
    <property type="match status" value="1"/>
</dbReference>
<evidence type="ECO:0000256" key="6">
    <source>
        <dbReference type="ARBA" id="ARBA00022946"/>
    </source>
</evidence>
<organism evidence="15 16">
    <name type="scientific">Artemia franciscana</name>
    <name type="common">Brine shrimp</name>
    <name type="synonym">Artemia sanfranciscana</name>
    <dbReference type="NCBI Taxonomy" id="6661"/>
    <lineage>
        <taxon>Eukaryota</taxon>
        <taxon>Metazoa</taxon>
        <taxon>Ecdysozoa</taxon>
        <taxon>Arthropoda</taxon>
        <taxon>Crustacea</taxon>
        <taxon>Branchiopoda</taxon>
        <taxon>Anostraca</taxon>
        <taxon>Artemiidae</taxon>
        <taxon>Artemia</taxon>
    </lineage>
</organism>
<dbReference type="Proteomes" id="UP001187531">
    <property type="component" value="Unassembled WGS sequence"/>
</dbReference>
<feature type="transmembrane region" description="Helical" evidence="14">
    <location>
        <begin position="26"/>
        <end position="45"/>
    </location>
</feature>
<comment type="caution">
    <text evidence="15">The sequence shown here is derived from an EMBL/GenBank/DDBJ whole genome shotgun (WGS) entry which is preliminary data.</text>
</comment>
<evidence type="ECO:0000256" key="11">
    <source>
        <dbReference type="RuleBase" id="RU004396"/>
    </source>
</evidence>
<evidence type="ECO:0000256" key="4">
    <source>
        <dbReference type="ARBA" id="ARBA00022692"/>
    </source>
</evidence>
<evidence type="ECO:0000256" key="3">
    <source>
        <dbReference type="ARBA" id="ARBA00005553"/>
    </source>
</evidence>
<reference evidence="15" key="1">
    <citation type="submission" date="2023-07" db="EMBL/GenBank/DDBJ databases">
        <title>Chromosome-level genome assembly of Artemia franciscana.</title>
        <authorList>
            <person name="Jo E."/>
        </authorList>
    </citation>
    <scope>NUCLEOTIDE SEQUENCE</scope>
    <source>
        <tissue evidence="15">Whole body</tissue>
    </source>
</reference>
<dbReference type="FunFam" id="4.10.95.10:FF:000001">
    <property type="entry name" value="Cytochrome c oxidase subunit 6A, mitochondrial"/>
    <property type="match status" value="1"/>
</dbReference>
<gene>
    <name evidence="15" type="ORF">QYM36_002053</name>
</gene>
<accession>A0AA88I8V0</accession>
<evidence type="ECO:0000256" key="13">
    <source>
        <dbReference type="SAM" id="MobiDB-lite"/>
    </source>
</evidence>
<evidence type="ECO:0000256" key="9">
    <source>
        <dbReference type="ARBA" id="ARBA00023128"/>
    </source>
</evidence>
<dbReference type="SUPFAM" id="SSF81411">
    <property type="entry name" value="Mitochondrial cytochrome c oxidase subunit VIa"/>
    <property type="match status" value="1"/>
</dbReference>
<keyword evidence="4 14" id="KW-0812">Transmembrane</keyword>
<dbReference type="GO" id="GO:0006123">
    <property type="term" value="P:mitochondrial electron transport, cytochrome c to oxygen"/>
    <property type="evidence" value="ECO:0007669"/>
    <property type="project" value="TreeGrafter"/>
</dbReference>
<dbReference type="PIRSF" id="PIRSF000277">
    <property type="entry name" value="COX6A1"/>
    <property type="match status" value="1"/>
</dbReference>
<evidence type="ECO:0000256" key="1">
    <source>
        <dbReference type="ARBA" id="ARBA00004434"/>
    </source>
</evidence>
<dbReference type="InterPro" id="IPR018507">
    <property type="entry name" value="Cyt_c_oxidase_su6a_CS"/>
</dbReference>
<dbReference type="AlphaFoldDB" id="A0AA88I8V0"/>
<evidence type="ECO:0000256" key="10">
    <source>
        <dbReference type="ARBA" id="ARBA00023136"/>
    </source>
</evidence>
<dbReference type="GO" id="GO:0005743">
    <property type="term" value="C:mitochondrial inner membrane"/>
    <property type="evidence" value="ECO:0007669"/>
    <property type="project" value="UniProtKB-SubCell"/>
</dbReference>
<feature type="region of interest" description="Disordered" evidence="13">
    <location>
        <begin position="80"/>
        <end position="99"/>
    </location>
</feature>
<comment type="pathway">
    <text evidence="2">Energy metabolism; oxidative phosphorylation.</text>
</comment>
<comment type="subcellular location">
    <subcellularLocation>
        <location evidence="1">Mitochondrion inner membrane</location>
        <topology evidence="1">Single-pass membrane protein</topology>
    </subcellularLocation>
</comment>
<dbReference type="InterPro" id="IPR036418">
    <property type="entry name" value="Cyt_c_oxidase_su6a_sf"/>
</dbReference>
<dbReference type="PANTHER" id="PTHR11504">
    <property type="entry name" value="CYTOCHROME C OXIDASE POLYPEPTIDE VIA"/>
    <property type="match status" value="1"/>
</dbReference>
<dbReference type="GO" id="GO:0016491">
    <property type="term" value="F:oxidoreductase activity"/>
    <property type="evidence" value="ECO:0007669"/>
    <property type="project" value="UniProtKB-KW"/>
</dbReference>
<evidence type="ECO:0000256" key="14">
    <source>
        <dbReference type="SAM" id="Phobius"/>
    </source>
</evidence>
<keyword evidence="5 12" id="KW-0999">Mitochondrion inner membrane</keyword>
<keyword evidence="10 12" id="KW-0472">Membrane</keyword>
<keyword evidence="16" id="KW-1185">Reference proteome</keyword>
<sequence>MNIVRKFSQAATAGEHSGGWKLWKKLSFFVAIPGVGLCMLNAWLGHVKEHENHERPEFIPYEHLRIRNKRFPWGDGQKSLFHNPHVNALPDGYEETEHH</sequence>
<dbReference type="PANTHER" id="PTHR11504:SF0">
    <property type="entry name" value="CYTOCHROME C OXIDASE SUBUNIT"/>
    <property type="match status" value="1"/>
</dbReference>
<keyword evidence="6" id="KW-0809">Transit peptide</keyword>
<evidence type="ECO:0000256" key="5">
    <source>
        <dbReference type="ARBA" id="ARBA00022792"/>
    </source>
</evidence>
<evidence type="ECO:0000256" key="12">
    <source>
        <dbReference type="RuleBase" id="RU004397"/>
    </source>
</evidence>
<evidence type="ECO:0000313" key="15">
    <source>
        <dbReference type="EMBL" id="KAK2723574.1"/>
    </source>
</evidence>
<dbReference type="PROSITE" id="PS01329">
    <property type="entry name" value="COX6A"/>
    <property type="match status" value="1"/>
</dbReference>
<dbReference type="Gene3D" id="4.10.95.10">
    <property type="entry name" value="Cytochrome c oxidase, subunit VIa"/>
    <property type="match status" value="1"/>
</dbReference>
<evidence type="ECO:0000256" key="7">
    <source>
        <dbReference type="ARBA" id="ARBA00022989"/>
    </source>
</evidence>
<dbReference type="Pfam" id="PF02046">
    <property type="entry name" value="COX6A"/>
    <property type="match status" value="1"/>
</dbReference>
<protein>
    <recommendedName>
        <fullName evidence="12">Cytochrome c oxidase subunit</fullName>
    </recommendedName>
    <alternativeName>
        <fullName evidence="12">Cytochrome c oxidase polypeptide VIa</fullName>
    </alternativeName>
</protein>
<evidence type="ECO:0000313" key="16">
    <source>
        <dbReference type="Proteomes" id="UP001187531"/>
    </source>
</evidence>
<comment type="similarity">
    <text evidence="3 11">Belongs to the cytochrome c oxidase subunit 6A family.</text>
</comment>
<keyword evidence="8" id="KW-0560">Oxidoreductase</keyword>
<dbReference type="GO" id="GO:0030234">
    <property type="term" value="F:enzyme regulator activity"/>
    <property type="evidence" value="ECO:0007669"/>
    <property type="project" value="TreeGrafter"/>
</dbReference>
<keyword evidence="7 14" id="KW-1133">Transmembrane helix</keyword>
<name>A0AA88I8V0_ARTSF</name>